<dbReference type="AlphaFoldDB" id="A0A482XT26"/>
<evidence type="ECO:0000313" key="2">
    <source>
        <dbReference type="Proteomes" id="UP000291343"/>
    </source>
</evidence>
<reference evidence="1 2" key="1">
    <citation type="journal article" date="2017" name="Gigascience">
        <title>Genome sequence of the small brown planthopper, Laodelphax striatellus.</title>
        <authorList>
            <person name="Zhu J."/>
            <person name="Jiang F."/>
            <person name="Wang X."/>
            <person name="Yang P."/>
            <person name="Bao Y."/>
            <person name="Zhao W."/>
            <person name="Wang W."/>
            <person name="Lu H."/>
            <person name="Wang Q."/>
            <person name="Cui N."/>
            <person name="Li J."/>
            <person name="Chen X."/>
            <person name="Luo L."/>
            <person name="Yu J."/>
            <person name="Kang L."/>
            <person name="Cui F."/>
        </authorList>
    </citation>
    <scope>NUCLEOTIDE SEQUENCE [LARGE SCALE GENOMIC DNA]</scope>
    <source>
        <strain evidence="1">Lst14</strain>
    </source>
</reference>
<sequence>MHYIRLELGLNHIECVVLKRMLMWYLKIRRMGAERLPKICLERLLELNMMPTNKVKYNWVSQLNQKLSSAGLEDELHRVETKGDVIRLVEKYKRNKLLIDINRVLNSRYNGLFQHISSLGTGELYLNYDKNIWKMRLISQLRLAQPNFCSIYHKGCVAKFSREEICMLCNQLAENSLLHALFGCPTFEVSRRMYLVEYLQEDQGYEEKYKNLLFIDSPTKLDKIFAYFSSYIKYGQFVIDLE</sequence>
<protein>
    <recommendedName>
        <fullName evidence="3">Reverse transcriptase zinc-binding domain-containing protein</fullName>
    </recommendedName>
</protein>
<organism evidence="1 2">
    <name type="scientific">Laodelphax striatellus</name>
    <name type="common">Small brown planthopper</name>
    <name type="synonym">Delphax striatella</name>
    <dbReference type="NCBI Taxonomy" id="195883"/>
    <lineage>
        <taxon>Eukaryota</taxon>
        <taxon>Metazoa</taxon>
        <taxon>Ecdysozoa</taxon>
        <taxon>Arthropoda</taxon>
        <taxon>Hexapoda</taxon>
        <taxon>Insecta</taxon>
        <taxon>Pterygota</taxon>
        <taxon>Neoptera</taxon>
        <taxon>Paraneoptera</taxon>
        <taxon>Hemiptera</taxon>
        <taxon>Auchenorrhyncha</taxon>
        <taxon>Fulgoroidea</taxon>
        <taxon>Delphacidae</taxon>
        <taxon>Criomorphinae</taxon>
        <taxon>Laodelphax</taxon>
    </lineage>
</organism>
<gene>
    <name evidence="1" type="ORF">LSTR_LSTR008449</name>
</gene>
<evidence type="ECO:0008006" key="3">
    <source>
        <dbReference type="Google" id="ProtNLM"/>
    </source>
</evidence>
<evidence type="ECO:0000313" key="1">
    <source>
        <dbReference type="EMBL" id="RZF49163.1"/>
    </source>
</evidence>
<dbReference type="InParanoid" id="A0A482XT26"/>
<keyword evidence="2" id="KW-1185">Reference proteome</keyword>
<name>A0A482XT26_LAOST</name>
<dbReference type="STRING" id="195883.A0A482XT26"/>
<dbReference type="EMBL" id="QKKF02000377">
    <property type="protein sequence ID" value="RZF49163.1"/>
    <property type="molecule type" value="Genomic_DNA"/>
</dbReference>
<accession>A0A482XT26</accession>
<dbReference type="OrthoDB" id="6630248at2759"/>
<proteinExistence type="predicted"/>
<comment type="caution">
    <text evidence="1">The sequence shown here is derived from an EMBL/GenBank/DDBJ whole genome shotgun (WGS) entry which is preliminary data.</text>
</comment>
<dbReference type="Proteomes" id="UP000291343">
    <property type="component" value="Unassembled WGS sequence"/>
</dbReference>